<comment type="caution">
    <text evidence="8">The sequence shown here is derived from an EMBL/GenBank/DDBJ whole genome shotgun (WGS) entry which is preliminary data.</text>
</comment>
<dbReference type="EMBL" id="JBHUOM010000023">
    <property type="protein sequence ID" value="MFD2937047.1"/>
    <property type="molecule type" value="Genomic_DNA"/>
</dbReference>
<reference evidence="9" key="1">
    <citation type="journal article" date="2019" name="Int. J. Syst. Evol. Microbiol.">
        <title>The Global Catalogue of Microorganisms (GCM) 10K type strain sequencing project: providing services to taxonomists for standard genome sequencing and annotation.</title>
        <authorList>
            <consortium name="The Broad Institute Genomics Platform"/>
            <consortium name="The Broad Institute Genome Sequencing Center for Infectious Disease"/>
            <person name="Wu L."/>
            <person name="Ma J."/>
        </authorList>
    </citation>
    <scope>NUCLEOTIDE SEQUENCE [LARGE SCALE GENOMIC DNA]</scope>
    <source>
        <strain evidence="9">KCTC 52490</strain>
    </source>
</reference>
<keyword evidence="9" id="KW-1185">Reference proteome</keyword>
<protein>
    <recommendedName>
        <fullName evidence="6">FMN dependent NADH:quinone oxidoreductase</fullName>
        <ecNumber evidence="6">1.6.5.-</ecNumber>
    </recommendedName>
    <alternativeName>
        <fullName evidence="6">Azo-dye reductase</fullName>
    </alternativeName>
    <alternativeName>
        <fullName evidence="6">FMN-dependent NADH-azo compound oxidoreductase</fullName>
    </alternativeName>
    <alternativeName>
        <fullName evidence="6">FMN-dependent NADH-azoreductase</fullName>
        <ecNumber evidence="6">1.7.1.17</ecNumber>
    </alternativeName>
</protein>
<keyword evidence="3 6" id="KW-0560">Oxidoreductase</keyword>
<dbReference type="RefSeq" id="WP_381506456.1">
    <property type="nucleotide sequence ID" value="NZ_JBHUOM010000023.1"/>
</dbReference>
<name>A0ABW6AR99_9BACT</name>
<dbReference type="HAMAP" id="MF_01216">
    <property type="entry name" value="Azoreductase_type1"/>
    <property type="match status" value="1"/>
</dbReference>
<dbReference type="EC" id="1.7.1.17" evidence="6"/>
<organism evidence="8 9">
    <name type="scientific">Spirosoma flavum</name>
    <dbReference type="NCBI Taxonomy" id="2048557"/>
    <lineage>
        <taxon>Bacteria</taxon>
        <taxon>Pseudomonadati</taxon>
        <taxon>Bacteroidota</taxon>
        <taxon>Cytophagia</taxon>
        <taxon>Cytophagales</taxon>
        <taxon>Cytophagaceae</taxon>
        <taxon>Spirosoma</taxon>
    </lineage>
</organism>
<comment type="function">
    <text evidence="6">Also exhibits azoreductase activity. Catalyzes the reductive cleavage of the azo bond in aromatic azo compounds to the corresponding amines.</text>
</comment>
<keyword evidence="4 6" id="KW-0520">NAD</keyword>
<evidence type="ECO:0000313" key="9">
    <source>
        <dbReference type="Proteomes" id="UP001597512"/>
    </source>
</evidence>
<sequence>MKKILNIIASPRADESFSSKLGYAIIEQIKEANPGSTVQTRDLNLTPFPHVEVVHLAAFYAPEDSYTPESKAAVQHSNEAIQEIMDADILLISTPMWNFSIPSVLKAWIDHIARAGVTFQYSEKGPVGLIKGKKVYIALASGSFYSAEPAQSLDFAAPYLKTFLGFLGLTDLSLFRVEGTGIPGAGDISLEKAIATIVL</sequence>
<comment type="catalytic activity">
    <reaction evidence="5">
        <text>N,N-dimethyl-1,4-phenylenediamine + anthranilate + 2 NAD(+) = 2-(4-dimethylaminophenyl)diazenylbenzoate + 2 NADH + 2 H(+)</text>
        <dbReference type="Rhea" id="RHEA:55872"/>
        <dbReference type="ChEBI" id="CHEBI:15378"/>
        <dbReference type="ChEBI" id="CHEBI:15783"/>
        <dbReference type="ChEBI" id="CHEBI:16567"/>
        <dbReference type="ChEBI" id="CHEBI:57540"/>
        <dbReference type="ChEBI" id="CHEBI:57945"/>
        <dbReference type="ChEBI" id="CHEBI:71579"/>
        <dbReference type="EC" id="1.7.1.17"/>
    </reaction>
    <physiologicalReaction direction="right-to-left" evidence="5">
        <dbReference type="Rhea" id="RHEA:55874"/>
    </physiologicalReaction>
</comment>
<gene>
    <name evidence="6" type="primary">azoR</name>
    <name evidence="8" type="ORF">ACFS25_24915</name>
</gene>
<accession>A0ABW6AR99</accession>
<dbReference type="EC" id="1.6.5.-" evidence="6"/>
<evidence type="ECO:0000256" key="5">
    <source>
        <dbReference type="ARBA" id="ARBA00048542"/>
    </source>
</evidence>
<dbReference type="PANTHER" id="PTHR43741:SF4">
    <property type="entry name" value="FMN-DEPENDENT NADH:QUINONE OXIDOREDUCTASE"/>
    <property type="match status" value="1"/>
</dbReference>
<dbReference type="SUPFAM" id="SSF52218">
    <property type="entry name" value="Flavoproteins"/>
    <property type="match status" value="1"/>
</dbReference>
<comment type="subunit">
    <text evidence="6">Homodimer.</text>
</comment>
<dbReference type="Gene3D" id="3.40.50.360">
    <property type="match status" value="1"/>
</dbReference>
<dbReference type="InterPro" id="IPR003680">
    <property type="entry name" value="Flavodoxin_fold"/>
</dbReference>
<evidence type="ECO:0000256" key="4">
    <source>
        <dbReference type="ARBA" id="ARBA00023027"/>
    </source>
</evidence>
<evidence type="ECO:0000313" key="8">
    <source>
        <dbReference type="EMBL" id="MFD2937047.1"/>
    </source>
</evidence>
<keyword evidence="1 6" id="KW-0285">Flavoprotein</keyword>
<evidence type="ECO:0000256" key="2">
    <source>
        <dbReference type="ARBA" id="ARBA00022643"/>
    </source>
</evidence>
<proteinExistence type="inferred from homology"/>
<comment type="cofactor">
    <cofactor evidence="6">
        <name>FMN</name>
        <dbReference type="ChEBI" id="CHEBI:58210"/>
    </cofactor>
    <text evidence="6">Binds 1 FMN per subunit.</text>
</comment>
<feature type="domain" description="Flavodoxin-like fold" evidence="7">
    <location>
        <begin position="2"/>
        <end position="195"/>
    </location>
</feature>
<evidence type="ECO:0000259" key="7">
    <source>
        <dbReference type="Pfam" id="PF02525"/>
    </source>
</evidence>
<dbReference type="InterPro" id="IPR050104">
    <property type="entry name" value="FMN-dep_NADH:Q_OxRdtase_AzoR1"/>
</dbReference>
<comment type="catalytic activity">
    <reaction evidence="6">
        <text>2 a quinone + NADH + H(+) = 2 a 1,4-benzosemiquinone + NAD(+)</text>
        <dbReference type="Rhea" id="RHEA:65952"/>
        <dbReference type="ChEBI" id="CHEBI:15378"/>
        <dbReference type="ChEBI" id="CHEBI:57540"/>
        <dbReference type="ChEBI" id="CHEBI:57945"/>
        <dbReference type="ChEBI" id="CHEBI:132124"/>
        <dbReference type="ChEBI" id="CHEBI:134225"/>
    </reaction>
</comment>
<evidence type="ECO:0000256" key="3">
    <source>
        <dbReference type="ARBA" id="ARBA00023002"/>
    </source>
</evidence>
<dbReference type="PANTHER" id="PTHR43741">
    <property type="entry name" value="FMN-DEPENDENT NADH-AZOREDUCTASE 1"/>
    <property type="match status" value="1"/>
</dbReference>
<feature type="binding site" evidence="6">
    <location>
        <position position="10"/>
    </location>
    <ligand>
        <name>FMN</name>
        <dbReference type="ChEBI" id="CHEBI:58210"/>
    </ligand>
</feature>
<dbReference type="InterPro" id="IPR029039">
    <property type="entry name" value="Flavoprotein-like_sf"/>
</dbReference>
<evidence type="ECO:0000256" key="1">
    <source>
        <dbReference type="ARBA" id="ARBA00022630"/>
    </source>
</evidence>
<comment type="similarity">
    <text evidence="6">Belongs to the azoreductase type 1 family.</text>
</comment>
<dbReference type="InterPro" id="IPR023048">
    <property type="entry name" value="NADH:quinone_OxRdtase_FMN_depd"/>
</dbReference>
<comment type="function">
    <text evidence="6">Quinone reductase that provides resistance to thiol-specific stress caused by electrophilic quinones.</text>
</comment>
<keyword evidence="2 6" id="KW-0288">FMN</keyword>
<evidence type="ECO:0000256" key="6">
    <source>
        <dbReference type="HAMAP-Rule" id="MF_01216"/>
    </source>
</evidence>
<feature type="binding site" evidence="6">
    <location>
        <begin position="96"/>
        <end position="99"/>
    </location>
    <ligand>
        <name>FMN</name>
        <dbReference type="ChEBI" id="CHEBI:58210"/>
    </ligand>
</feature>
<dbReference type="Pfam" id="PF02525">
    <property type="entry name" value="Flavodoxin_2"/>
    <property type="match status" value="1"/>
</dbReference>
<feature type="binding site" evidence="6">
    <location>
        <begin position="16"/>
        <end position="18"/>
    </location>
    <ligand>
        <name>FMN</name>
        <dbReference type="ChEBI" id="CHEBI:58210"/>
    </ligand>
</feature>
<comment type="caution">
    <text evidence="6">Lacks conserved residue(s) required for the propagation of feature annotation.</text>
</comment>
<dbReference type="Proteomes" id="UP001597512">
    <property type="component" value="Unassembled WGS sequence"/>
</dbReference>